<reference evidence="3 4" key="1">
    <citation type="journal article" date="2016" name="BMC Genomics">
        <title>Combined genomic and structural analyses of a cultured magnetotactic bacterium reveals its niche adaptation to a dynamic environment.</title>
        <authorList>
            <person name="Araujo A.C."/>
            <person name="Morillo V."/>
            <person name="Cypriano J."/>
            <person name="Teixeira L.C."/>
            <person name="Leao P."/>
            <person name="Lyra S."/>
            <person name="Almeida L.G."/>
            <person name="Bazylinski D.A."/>
            <person name="Vasconcellos A.T."/>
            <person name="Abreu F."/>
            <person name="Lins U."/>
        </authorList>
    </citation>
    <scope>NUCLEOTIDE SEQUENCE [LARGE SCALE GENOMIC DNA]</scope>
    <source>
        <strain evidence="3 4">IT-1</strain>
    </source>
</reference>
<keyword evidence="2" id="KW-0732">Signal</keyword>
<dbReference type="EMBL" id="LVJN01000019">
    <property type="protein sequence ID" value="OSM04345.1"/>
    <property type="molecule type" value="Genomic_DNA"/>
</dbReference>
<evidence type="ECO:0000313" key="3">
    <source>
        <dbReference type="EMBL" id="OSM04345.1"/>
    </source>
</evidence>
<gene>
    <name evidence="3" type="ORF">MAIT1_04238</name>
</gene>
<feature type="region of interest" description="Disordered" evidence="1">
    <location>
        <begin position="31"/>
        <end position="106"/>
    </location>
</feature>
<comment type="caution">
    <text evidence="3">The sequence shown here is derived from an EMBL/GenBank/DDBJ whole genome shotgun (WGS) entry which is preliminary data.</text>
</comment>
<keyword evidence="4" id="KW-1185">Reference proteome</keyword>
<proteinExistence type="predicted"/>
<dbReference type="AlphaFoldDB" id="A0A1Y2K4V1"/>
<evidence type="ECO:0000313" key="4">
    <source>
        <dbReference type="Proteomes" id="UP000194003"/>
    </source>
</evidence>
<name>A0A1Y2K4V1_9PROT</name>
<evidence type="ECO:0008006" key="5">
    <source>
        <dbReference type="Google" id="ProtNLM"/>
    </source>
</evidence>
<feature type="signal peptide" evidence="2">
    <location>
        <begin position="1"/>
        <end position="16"/>
    </location>
</feature>
<dbReference type="Proteomes" id="UP000194003">
    <property type="component" value="Unassembled WGS sequence"/>
</dbReference>
<organism evidence="3 4">
    <name type="scientific">Magnetofaba australis IT-1</name>
    <dbReference type="NCBI Taxonomy" id="1434232"/>
    <lineage>
        <taxon>Bacteria</taxon>
        <taxon>Pseudomonadati</taxon>
        <taxon>Pseudomonadota</taxon>
        <taxon>Magnetococcia</taxon>
        <taxon>Magnetococcales</taxon>
        <taxon>Magnetococcaceae</taxon>
        <taxon>Magnetofaba</taxon>
    </lineage>
</organism>
<feature type="compositionally biased region" description="Basic and acidic residues" evidence="1">
    <location>
        <begin position="83"/>
        <end position="98"/>
    </location>
</feature>
<evidence type="ECO:0000256" key="2">
    <source>
        <dbReference type="SAM" id="SignalP"/>
    </source>
</evidence>
<dbReference type="STRING" id="1434232.MAIT1_04238"/>
<feature type="chain" id="PRO_5012508444" description="Lipoprotein" evidence="2">
    <location>
        <begin position="17"/>
        <end position="106"/>
    </location>
</feature>
<evidence type="ECO:0000256" key="1">
    <source>
        <dbReference type="SAM" id="MobiDB-lite"/>
    </source>
</evidence>
<accession>A0A1Y2K4V1</accession>
<protein>
    <recommendedName>
        <fullName evidence="5">Lipoprotein</fullName>
    </recommendedName>
</protein>
<sequence length="106" mass="11453">MILPIVALTLGSSLFAGCSANIRMPWERPMDASQVPTREPLEIPPNLDELPPVGTNPNVTKNPTALAAEKSAGQILFGGDAPSARKQEKPELGRDQQERLPGWINK</sequence>